<keyword evidence="3 6" id="KW-1133">Transmembrane helix</keyword>
<keyword evidence="7" id="KW-0732">Signal</keyword>
<dbReference type="AlphaFoldDB" id="A0A8H8RKM2"/>
<evidence type="ECO:0000256" key="4">
    <source>
        <dbReference type="ARBA" id="ARBA00023136"/>
    </source>
</evidence>
<dbReference type="InterPro" id="IPR051694">
    <property type="entry name" value="Immunoregulatory_rcpt-like"/>
</dbReference>
<keyword evidence="9" id="KW-1185">Reference proteome</keyword>
<dbReference type="PANTHER" id="PTHR15549:SF26">
    <property type="entry name" value="AXIAL BUDDING PATTERN PROTEIN 2-RELATED"/>
    <property type="match status" value="1"/>
</dbReference>
<evidence type="ECO:0000313" key="8">
    <source>
        <dbReference type="EMBL" id="TVY35975.1"/>
    </source>
</evidence>
<organism evidence="8 9">
    <name type="scientific">Lachnellula subtilissima</name>
    <dbReference type="NCBI Taxonomy" id="602034"/>
    <lineage>
        <taxon>Eukaryota</taxon>
        <taxon>Fungi</taxon>
        <taxon>Dikarya</taxon>
        <taxon>Ascomycota</taxon>
        <taxon>Pezizomycotina</taxon>
        <taxon>Leotiomycetes</taxon>
        <taxon>Helotiales</taxon>
        <taxon>Lachnaceae</taxon>
        <taxon>Lachnellula</taxon>
    </lineage>
</organism>
<evidence type="ECO:0000256" key="7">
    <source>
        <dbReference type="SAM" id="SignalP"/>
    </source>
</evidence>
<accession>A0A8H8RKM2</accession>
<comment type="caution">
    <text evidence="8">The sequence shown here is derived from an EMBL/GenBank/DDBJ whole genome shotgun (WGS) entry which is preliminary data.</text>
</comment>
<dbReference type="OrthoDB" id="5215637at2759"/>
<evidence type="ECO:0000256" key="2">
    <source>
        <dbReference type="ARBA" id="ARBA00022692"/>
    </source>
</evidence>
<evidence type="ECO:0000256" key="3">
    <source>
        <dbReference type="ARBA" id="ARBA00022989"/>
    </source>
</evidence>
<feature type="compositionally biased region" description="Basic and acidic residues" evidence="5">
    <location>
        <begin position="338"/>
        <end position="351"/>
    </location>
</feature>
<proteinExistence type="predicted"/>
<dbReference type="GO" id="GO:0016020">
    <property type="term" value="C:membrane"/>
    <property type="evidence" value="ECO:0007669"/>
    <property type="project" value="UniProtKB-SubCell"/>
</dbReference>
<evidence type="ECO:0000256" key="6">
    <source>
        <dbReference type="SAM" id="Phobius"/>
    </source>
</evidence>
<evidence type="ECO:0000313" key="9">
    <source>
        <dbReference type="Proteomes" id="UP000462212"/>
    </source>
</evidence>
<dbReference type="GO" id="GO:0071944">
    <property type="term" value="C:cell periphery"/>
    <property type="evidence" value="ECO:0007669"/>
    <property type="project" value="UniProtKB-ARBA"/>
</dbReference>
<dbReference type="EMBL" id="QGMJ01000472">
    <property type="protein sequence ID" value="TVY35975.1"/>
    <property type="molecule type" value="Genomic_DNA"/>
</dbReference>
<dbReference type="PANTHER" id="PTHR15549">
    <property type="entry name" value="PAIRED IMMUNOGLOBULIN-LIKE TYPE 2 RECEPTOR"/>
    <property type="match status" value="1"/>
</dbReference>
<reference evidence="8 9" key="1">
    <citation type="submission" date="2018-05" db="EMBL/GenBank/DDBJ databases">
        <title>Genome sequencing and assembly of the regulated plant pathogen Lachnellula willkommii and related sister species for the development of diagnostic species identification markers.</title>
        <authorList>
            <person name="Giroux E."/>
            <person name="Bilodeau G."/>
        </authorList>
    </citation>
    <scope>NUCLEOTIDE SEQUENCE [LARGE SCALE GENOMIC DNA]</scope>
    <source>
        <strain evidence="8 9">CBS 197.66</strain>
    </source>
</reference>
<gene>
    <name evidence="8" type="ORF">LSUB1_G005603</name>
</gene>
<comment type="subcellular location">
    <subcellularLocation>
        <location evidence="1">Membrane</location>
        <topology evidence="1">Single-pass membrane protein</topology>
    </subcellularLocation>
</comment>
<name>A0A8H8RKM2_9HELO</name>
<keyword evidence="4 6" id="KW-0472">Membrane</keyword>
<feature type="signal peptide" evidence="7">
    <location>
        <begin position="1"/>
        <end position="21"/>
    </location>
</feature>
<dbReference type="Proteomes" id="UP000462212">
    <property type="component" value="Unassembled WGS sequence"/>
</dbReference>
<evidence type="ECO:0000256" key="5">
    <source>
        <dbReference type="SAM" id="MobiDB-lite"/>
    </source>
</evidence>
<feature type="chain" id="PRO_5034366144" evidence="7">
    <location>
        <begin position="22"/>
        <end position="351"/>
    </location>
</feature>
<feature type="transmembrane region" description="Helical" evidence="6">
    <location>
        <begin position="211"/>
        <end position="233"/>
    </location>
</feature>
<keyword evidence="2 6" id="KW-0812">Transmembrane</keyword>
<sequence length="351" mass="36804">MRSSTPLFAIALFLSIPNVKANSLDTSCWYETNNQIQSSQGGPCGVISPGTGYKTCCAVNDTCLADGICQYTHAGPTQGQTTGYYVGGCTDPSLNSPNCNTHCSSFNFTDIVYNKTTDRWHCCGSTDGIIHCDDPEPEEFDAPGPVHLGHGYYTVPSVVSTTAASISTHTHTSSTSDPSAPVGVSASASASAISVSKSTSSAGTLSTGAKAGIGIGSAIGGLVIIGLMIFFAMRHRRNKQGSYSGAEVGPSPVTDRGALVERHPVVGHRPELGNMQVNMEHIVRSPMSQNSTAYSDISSGMGDLPVVPISEDSRSGYGSREYPPEKESYGAETILGRQELRGNDAPRHELA</sequence>
<protein>
    <submittedName>
        <fullName evidence="8">Uncharacterized protein</fullName>
    </submittedName>
</protein>
<feature type="region of interest" description="Disordered" evidence="5">
    <location>
        <begin position="308"/>
        <end position="351"/>
    </location>
</feature>
<evidence type="ECO:0000256" key="1">
    <source>
        <dbReference type="ARBA" id="ARBA00004167"/>
    </source>
</evidence>